<accession>A0A066VWC0</accession>
<dbReference type="Gene3D" id="3.30.70.330">
    <property type="match status" value="1"/>
</dbReference>
<dbReference type="GO" id="GO:0005737">
    <property type="term" value="C:cytoplasm"/>
    <property type="evidence" value="ECO:0007669"/>
    <property type="project" value="TreeGrafter"/>
</dbReference>
<dbReference type="Pfam" id="PF03467">
    <property type="entry name" value="Smg4_UPF3"/>
    <property type="match status" value="1"/>
</dbReference>
<feature type="non-terminal residue" evidence="6">
    <location>
        <position position="100"/>
    </location>
</feature>
<evidence type="ECO:0000313" key="7">
    <source>
        <dbReference type="Proteomes" id="UP000027361"/>
    </source>
</evidence>
<dbReference type="GO" id="GO:0045727">
    <property type="term" value="P:positive regulation of translation"/>
    <property type="evidence" value="ECO:0007669"/>
    <property type="project" value="TreeGrafter"/>
</dbReference>
<organism evidence="6 7">
    <name type="scientific">Tilletiaria anomala (strain ATCC 24038 / CBS 436.72 / UBC 951)</name>
    <dbReference type="NCBI Taxonomy" id="1037660"/>
    <lineage>
        <taxon>Eukaryota</taxon>
        <taxon>Fungi</taxon>
        <taxon>Dikarya</taxon>
        <taxon>Basidiomycota</taxon>
        <taxon>Ustilaginomycotina</taxon>
        <taxon>Exobasidiomycetes</taxon>
        <taxon>Georgefischeriales</taxon>
        <taxon>Tilletiariaceae</taxon>
        <taxon>Tilletiaria</taxon>
    </lineage>
</organism>
<dbReference type="STRING" id="1037660.A0A066VWC0"/>
<keyword evidence="7" id="KW-1185">Reference proteome</keyword>
<dbReference type="InterPro" id="IPR005120">
    <property type="entry name" value="UPF3_dom"/>
</dbReference>
<evidence type="ECO:0000256" key="2">
    <source>
        <dbReference type="ARBA" id="ARBA00005991"/>
    </source>
</evidence>
<evidence type="ECO:0000259" key="5">
    <source>
        <dbReference type="Pfam" id="PF03467"/>
    </source>
</evidence>
<dbReference type="OrthoDB" id="18087at2759"/>
<dbReference type="GO" id="GO:0003729">
    <property type="term" value="F:mRNA binding"/>
    <property type="evidence" value="ECO:0007669"/>
    <property type="project" value="TreeGrafter"/>
</dbReference>
<dbReference type="OMA" id="SKCKHSI"/>
<dbReference type="InterPro" id="IPR012677">
    <property type="entry name" value="Nucleotide-bd_a/b_plait_sf"/>
</dbReference>
<name>A0A066VWC0_TILAU</name>
<sequence>SKADIASRAYIRFTALESLLAFHQAFQGHVFRDAKGQEFVAMVEFAPHQKVPPVTAAGASGKRQKEDARIGTIDEDPDYLAFFADLQRTKISDEADSEAV</sequence>
<dbReference type="InParanoid" id="A0A066VWC0"/>
<dbReference type="InterPro" id="IPR039722">
    <property type="entry name" value="Upf3"/>
</dbReference>
<dbReference type="InterPro" id="IPR035979">
    <property type="entry name" value="RBD_domain_sf"/>
</dbReference>
<proteinExistence type="inferred from homology"/>
<dbReference type="CDD" id="cd12455">
    <property type="entry name" value="RRM_like_Smg4_UPF3"/>
    <property type="match status" value="1"/>
</dbReference>
<keyword evidence="4" id="KW-0539">Nucleus</keyword>
<dbReference type="PANTHER" id="PTHR13112:SF0">
    <property type="entry name" value="FI21285P1"/>
    <property type="match status" value="1"/>
</dbReference>
<evidence type="ECO:0000256" key="3">
    <source>
        <dbReference type="ARBA" id="ARBA00023161"/>
    </source>
</evidence>
<dbReference type="RefSeq" id="XP_013243308.1">
    <property type="nucleotide sequence ID" value="XM_013387854.1"/>
</dbReference>
<comment type="caution">
    <text evidence="6">The sequence shown here is derived from an EMBL/GenBank/DDBJ whole genome shotgun (WGS) entry which is preliminary data.</text>
</comment>
<gene>
    <name evidence="6" type="ORF">K437DRAFT_216574</name>
</gene>
<dbReference type="AlphaFoldDB" id="A0A066VWC0"/>
<reference evidence="6 7" key="1">
    <citation type="submission" date="2014-05" db="EMBL/GenBank/DDBJ databases">
        <title>Draft genome sequence of a rare smut relative, Tilletiaria anomala UBC 951.</title>
        <authorList>
            <consortium name="DOE Joint Genome Institute"/>
            <person name="Toome M."/>
            <person name="Kuo A."/>
            <person name="Henrissat B."/>
            <person name="Lipzen A."/>
            <person name="Tritt A."/>
            <person name="Yoshinaga Y."/>
            <person name="Zane M."/>
            <person name="Barry K."/>
            <person name="Grigoriev I.V."/>
            <person name="Spatafora J.W."/>
            <person name="Aimea M.C."/>
        </authorList>
    </citation>
    <scope>NUCLEOTIDE SEQUENCE [LARGE SCALE GENOMIC DNA]</scope>
    <source>
        <strain evidence="6 7">UBC 951</strain>
    </source>
</reference>
<feature type="non-terminal residue" evidence="6">
    <location>
        <position position="1"/>
    </location>
</feature>
<dbReference type="PANTHER" id="PTHR13112">
    <property type="entry name" value="UPF3 REGULATOR OF NONSENSE TRANSCRIPTS-LIKE PROTEIN"/>
    <property type="match status" value="1"/>
</dbReference>
<dbReference type="Proteomes" id="UP000027361">
    <property type="component" value="Unassembled WGS sequence"/>
</dbReference>
<dbReference type="GO" id="GO:0000184">
    <property type="term" value="P:nuclear-transcribed mRNA catabolic process, nonsense-mediated decay"/>
    <property type="evidence" value="ECO:0007669"/>
    <property type="project" value="UniProtKB-KW"/>
</dbReference>
<dbReference type="EMBL" id="JMSN01000040">
    <property type="protein sequence ID" value="KDN45771.1"/>
    <property type="molecule type" value="Genomic_DNA"/>
</dbReference>
<protein>
    <recommendedName>
        <fullName evidence="5">UPF3 domain-containing protein</fullName>
    </recommendedName>
</protein>
<dbReference type="GeneID" id="25262141"/>
<dbReference type="GO" id="GO:0005730">
    <property type="term" value="C:nucleolus"/>
    <property type="evidence" value="ECO:0007669"/>
    <property type="project" value="TreeGrafter"/>
</dbReference>
<keyword evidence="3" id="KW-0866">Nonsense-mediated mRNA decay</keyword>
<dbReference type="SUPFAM" id="SSF54928">
    <property type="entry name" value="RNA-binding domain, RBD"/>
    <property type="match status" value="1"/>
</dbReference>
<comment type="similarity">
    <text evidence="2">Belongs to the RENT3 family.</text>
</comment>
<evidence type="ECO:0000256" key="1">
    <source>
        <dbReference type="ARBA" id="ARBA00004123"/>
    </source>
</evidence>
<evidence type="ECO:0000313" key="6">
    <source>
        <dbReference type="EMBL" id="KDN45771.1"/>
    </source>
</evidence>
<dbReference type="HOGENOM" id="CLU_2312984_0_0_1"/>
<evidence type="ECO:0000256" key="4">
    <source>
        <dbReference type="ARBA" id="ARBA00023242"/>
    </source>
</evidence>
<feature type="domain" description="UPF3" evidence="5">
    <location>
        <begin position="2"/>
        <end position="95"/>
    </location>
</feature>
<comment type="subcellular location">
    <subcellularLocation>
        <location evidence="1">Nucleus</location>
    </subcellularLocation>
</comment>